<keyword evidence="1" id="KW-0808">Transferase</keyword>
<dbReference type="InterPro" id="IPR051556">
    <property type="entry name" value="N-term/lysine_N-AcTrnsfr"/>
</dbReference>
<dbReference type="Gene3D" id="3.40.630.30">
    <property type="match status" value="1"/>
</dbReference>
<dbReference type="EMBL" id="SVNY01000003">
    <property type="protein sequence ID" value="MBE6833342.1"/>
    <property type="molecule type" value="Genomic_DNA"/>
</dbReference>
<dbReference type="AlphaFoldDB" id="A0A928Q512"/>
<dbReference type="PANTHER" id="PTHR42919">
    <property type="entry name" value="N-ALPHA-ACETYLTRANSFERASE"/>
    <property type="match status" value="1"/>
</dbReference>
<proteinExistence type="predicted"/>
<dbReference type="Proteomes" id="UP000754750">
    <property type="component" value="Unassembled WGS sequence"/>
</dbReference>
<evidence type="ECO:0000259" key="3">
    <source>
        <dbReference type="PROSITE" id="PS51186"/>
    </source>
</evidence>
<reference evidence="4" key="1">
    <citation type="submission" date="2019-04" db="EMBL/GenBank/DDBJ databases">
        <title>Evolution of Biomass-Degrading Anaerobic Consortia Revealed by Metagenomics.</title>
        <authorList>
            <person name="Peng X."/>
        </authorList>
    </citation>
    <scope>NUCLEOTIDE SEQUENCE</scope>
    <source>
        <strain evidence="4">SIG551</strain>
    </source>
</reference>
<organism evidence="4 5">
    <name type="scientific">Faecalispora sporosphaeroides</name>
    <dbReference type="NCBI Taxonomy" id="1549"/>
    <lineage>
        <taxon>Bacteria</taxon>
        <taxon>Bacillati</taxon>
        <taxon>Bacillota</taxon>
        <taxon>Clostridia</taxon>
        <taxon>Eubacteriales</taxon>
        <taxon>Oscillospiraceae</taxon>
        <taxon>Faecalispora</taxon>
    </lineage>
</organism>
<evidence type="ECO:0000313" key="4">
    <source>
        <dbReference type="EMBL" id="MBE6833342.1"/>
    </source>
</evidence>
<sequence>MECFRSCDVADLTELQMISRTAYSDAFHHLLDRSDVEVYVMSKYSSENLKKELEDSANHFLFLEEDGSAVGYMKYILEQNALEIDRLYILNDFKGRGAGSKFMKKAETLAASHGKKVLTLGVLEKNLPAIAFYKKKGFTQYSEEPVIVGHSEYRLLLMKKEL</sequence>
<dbReference type="Pfam" id="PF00583">
    <property type="entry name" value="Acetyltransf_1"/>
    <property type="match status" value="1"/>
</dbReference>
<feature type="domain" description="N-acetyltransferase" evidence="3">
    <location>
        <begin position="2"/>
        <end position="162"/>
    </location>
</feature>
<dbReference type="GO" id="GO:0016747">
    <property type="term" value="F:acyltransferase activity, transferring groups other than amino-acyl groups"/>
    <property type="evidence" value="ECO:0007669"/>
    <property type="project" value="InterPro"/>
</dbReference>
<comment type="caution">
    <text evidence="4">The sequence shown here is derived from an EMBL/GenBank/DDBJ whole genome shotgun (WGS) entry which is preliminary data.</text>
</comment>
<evidence type="ECO:0000256" key="2">
    <source>
        <dbReference type="ARBA" id="ARBA00023315"/>
    </source>
</evidence>
<protein>
    <submittedName>
        <fullName evidence="4">GNAT family N-acetyltransferase</fullName>
    </submittedName>
</protein>
<keyword evidence="2" id="KW-0012">Acyltransferase</keyword>
<dbReference type="RefSeq" id="WP_326840308.1">
    <property type="nucleotide sequence ID" value="NZ_SVNY01000003.1"/>
</dbReference>
<dbReference type="CDD" id="cd04301">
    <property type="entry name" value="NAT_SF"/>
    <property type="match status" value="1"/>
</dbReference>
<gene>
    <name evidence="4" type="ORF">E7512_07130</name>
</gene>
<dbReference type="PROSITE" id="PS51186">
    <property type="entry name" value="GNAT"/>
    <property type="match status" value="1"/>
</dbReference>
<dbReference type="InterPro" id="IPR016181">
    <property type="entry name" value="Acyl_CoA_acyltransferase"/>
</dbReference>
<dbReference type="SUPFAM" id="SSF55729">
    <property type="entry name" value="Acyl-CoA N-acyltransferases (Nat)"/>
    <property type="match status" value="1"/>
</dbReference>
<evidence type="ECO:0000313" key="5">
    <source>
        <dbReference type="Proteomes" id="UP000754750"/>
    </source>
</evidence>
<evidence type="ECO:0000256" key="1">
    <source>
        <dbReference type="ARBA" id="ARBA00022679"/>
    </source>
</evidence>
<accession>A0A928Q512</accession>
<dbReference type="PANTHER" id="PTHR42919:SF8">
    <property type="entry name" value="N-ALPHA-ACETYLTRANSFERASE 50"/>
    <property type="match status" value="1"/>
</dbReference>
<dbReference type="InterPro" id="IPR000182">
    <property type="entry name" value="GNAT_dom"/>
</dbReference>
<name>A0A928Q512_9FIRM</name>